<reference evidence="2" key="1">
    <citation type="submission" date="2023-03" db="EMBL/GenBank/DDBJ databases">
        <title>Massive genome expansion in bonnet fungi (Mycena s.s.) driven by repeated elements and novel gene families across ecological guilds.</title>
        <authorList>
            <consortium name="Lawrence Berkeley National Laboratory"/>
            <person name="Harder C.B."/>
            <person name="Miyauchi S."/>
            <person name="Viragh M."/>
            <person name="Kuo A."/>
            <person name="Thoen E."/>
            <person name="Andreopoulos B."/>
            <person name="Lu D."/>
            <person name="Skrede I."/>
            <person name="Drula E."/>
            <person name="Henrissat B."/>
            <person name="Morin E."/>
            <person name="Kohler A."/>
            <person name="Barry K."/>
            <person name="LaButti K."/>
            <person name="Morin E."/>
            <person name="Salamov A."/>
            <person name="Lipzen A."/>
            <person name="Mereny Z."/>
            <person name="Hegedus B."/>
            <person name="Baldrian P."/>
            <person name="Stursova M."/>
            <person name="Weitz H."/>
            <person name="Taylor A."/>
            <person name="Grigoriev I.V."/>
            <person name="Nagy L.G."/>
            <person name="Martin F."/>
            <person name="Kauserud H."/>
        </authorList>
    </citation>
    <scope>NUCLEOTIDE SEQUENCE</scope>
    <source>
        <strain evidence="2">9284</strain>
    </source>
</reference>
<keyword evidence="3" id="KW-1185">Reference proteome</keyword>
<evidence type="ECO:0000313" key="2">
    <source>
        <dbReference type="EMBL" id="KAJ7617835.1"/>
    </source>
</evidence>
<dbReference type="InterPro" id="IPR001810">
    <property type="entry name" value="F-box_dom"/>
</dbReference>
<comment type="caution">
    <text evidence="2">The sequence shown here is derived from an EMBL/GenBank/DDBJ whole genome shotgun (WGS) entry which is preliminary data.</text>
</comment>
<protein>
    <recommendedName>
        <fullName evidence="1">F-box domain-containing protein</fullName>
    </recommendedName>
</protein>
<proteinExistence type="predicted"/>
<organism evidence="2 3">
    <name type="scientific">Roridomyces roridus</name>
    <dbReference type="NCBI Taxonomy" id="1738132"/>
    <lineage>
        <taxon>Eukaryota</taxon>
        <taxon>Fungi</taxon>
        <taxon>Dikarya</taxon>
        <taxon>Basidiomycota</taxon>
        <taxon>Agaricomycotina</taxon>
        <taxon>Agaricomycetes</taxon>
        <taxon>Agaricomycetidae</taxon>
        <taxon>Agaricales</taxon>
        <taxon>Marasmiineae</taxon>
        <taxon>Mycenaceae</taxon>
        <taxon>Roridomyces</taxon>
    </lineage>
</organism>
<name>A0AAD7FDM4_9AGAR</name>
<evidence type="ECO:0000313" key="3">
    <source>
        <dbReference type="Proteomes" id="UP001221142"/>
    </source>
</evidence>
<sequence>MTMTPDSPPPSIAAQRDELNRVIALHYAQISILKAQVNALSAISALPNELIAKIFRFYAFLDRPPFDLKWTKVMLVCRRWHDIAVAEQWLWSFVKESLSSYSFKSMQQILTQLDRSGDAPLTIDVTSINADFHPPTLLQHAERIRDLEISGEAMYAIRLAHSLSSYQLPLLRSVKLDSTYKWDAIPEDSPNALPDALFDGRAPGLIKLDLRQAPLNWSLLRGLTELSLESSSDTVEPALSILNVLEASPALTCLKLNLVLASGMFSVPRLAVTLPLLEFVWIRDSVELCTELLRHLVIPPSTRLAVYGLGIETGRDIGELLVLVRRHIRQAASPAIRCLQLESNATMTPSRGHLLISALTATTLPDPVSDDEKALFMVNTHPQTSNALRQIVNKVLKTLPYTAITHLDTSGATNFSVASWKAAFALLPALEMIYAFGGKGMGVVSMFDALTALTQNPKPSPSAPSHDGFLPQLRHIHLRAYVWRERESQEDPIAGLWDALERLVDARVSAGSKLAVLEIHERGQGLSLSDEQLQVLFDRVGKLVRDGHVYDPVVFRKRREEWSRKMEAIRAQMDALQ</sequence>
<dbReference type="Proteomes" id="UP001221142">
    <property type="component" value="Unassembled WGS sequence"/>
</dbReference>
<dbReference type="Pfam" id="PF12937">
    <property type="entry name" value="F-box-like"/>
    <property type="match status" value="1"/>
</dbReference>
<dbReference type="EMBL" id="JARKIF010000020">
    <property type="protein sequence ID" value="KAJ7617835.1"/>
    <property type="molecule type" value="Genomic_DNA"/>
</dbReference>
<accession>A0AAD7FDM4</accession>
<dbReference type="SUPFAM" id="SSF81383">
    <property type="entry name" value="F-box domain"/>
    <property type="match status" value="1"/>
</dbReference>
<dbReference type="Gene3D" id="3.80.10.10">
    <property type="entry name" value="Ribonuclease Inhibitor"/>
    <property type="match status" value="1"/>
</dbReference>
<dbReference type="SUPFAM" id="SSF52047">
    <property type="entry name" value="RNI-like"/>
    <property type="match status" value="1"/>
</dbReference>
<dbReference type="InterPro" id="IPR032675">
    <property type="entry name" value="LRR_dom_sf"/>
</dbReference>
<evidence type="ECO:0000259" key="1">
    <source>
        <dbReference type="Pfam" id="PF12937"/>
    </source>
</evidence>
<gene>
    <name evidence="2" type="ORF">FB45DRAFT_932794</name>
</gene>
<dbReference type="AlphaFoldDB" id="A0AAD7FDM4"/>
<dbReference type="InterPro" id="IPR036047">
    <property type="entry name" value="F-box-like_dom_sf"/>
</dbReference>
<feature type="domain" description="F-box" evidence="1">
    <location>
        <begin position="43"/>
        <end position="92"/>
    </location>
</feature>